<dbReference type="Gene3D" id="1.10.510.10">
    <property type="entry name" value="Transferase(Phosphotransferase) domain 1"/>
    <property type="match status" value="1"/>
</dbReference>
<evidence type="ECO:0000259" key="1">
    <source>
        <dbReference type="PROSITE" id="PS50011"/>
    </source>
</evidence>
<dbReference type="PROSITE" id="PS50011">
    <property type="entry name" value="PROTEIN_KINASE_DOM"/>
    <property type="match status" value="1"/>
</dbReference>
<dbReference type="InterPro" id="IPR050839">
    <property type="entry name" value="Rho-assoc_Ser/Thr_Kinase"/>
</dbReference>
<proteinExistence type="predicted"/>
<dbReference type="SUPFAM" id="SSF56112">
    <property type="entry name" value="Protein kinase-like (PK-like)"/>
    <property type="match status" value="1"/>
</dbReference>
<sequence length="49" mass="5735">MIMDYYVGGDLLTLLSKFEVRIPEDMARFYVAEMVLAIDSVHRLGYVHR</sequence>
<protein>
    <recommendedName>
        <fullName evidence="1">Protein kinase domain-containing protein</fullName>
    </recommendedName>
</protein>
<accession>A0A3P7G0K6</accession>
<dbReference type="InterPro" id="IPR000719">
    <property type="entry name" value="Prot_kinase_dom"/>
</dbReference>
<dbReference type="PANTHER" id="PTHR22988:SF66">
    <property type="entry name" value="SERINE_THREONINE-PROTEIN KINASE GENGHIS KHAN"/>
    <property type="match status" value="1"/>
</dbReference>
<reference evidence="2" key="1">
    <citation type="submission" date="2018-11" db="EMBL/GenBank/DDBJ databases">
        <authorList>
            <consortium name="Pathogen Informatics"/>
        </authorList>
    </citation>
    <scope>NUCLEOTIDE SEQUENCE [LARGE SCALE GENOMIC DNA]</scope>
</reference>
<evidence type="ECO:0000313" key="2">
    <source>
        <dbReference type="EMBL" id="VDM34679.1"/>
    </source>
</evidence>
<dbReference type="GO" id="GO:0005737">
    <property type="term" value="C:cytoplasm"/>
    <property type="evidence" value="ECO:0007669"/>
    <property type="project" value="TreeGrafter"/>
</dbReference>
<organism evidence="2">
    <name type="scientific">Toxocara canis</name>
    <name type="common">Canine roundworm</name>
    <dbReference type="NCBI Taxonomy" id="6265"/>
    <lineage>
        <taxon>Eukaryota</taxon>
        <taxon>Metazoa</taxon>
        <taxon>Ecdysozoa</taxon>
        <taxon>Nematoda</taxon>
        <taxon>Chromadorea</taxon>
        <taxon>Rhabditida</taxon>
        <taxon>Spirurina</taxon>
        <taxon>Ascaridomorpha</taxon>
        <taxon>Ascaridoidea</taxon>
        <taxon>Toxocaridae</taxon>
        <taxon>Toxocara</taxon>
    </lineage>
</organism>
<dbReference type="GO" id="GO:0005524">
    <property type="term" value="F:ATP binding"/>
    <property type="evidence" value="ECO:0007669"/>
    <property type="project" value="InterPro"/>
</dbReference>
<dbReference type="EMBL" id="UYWY01012268">
    <property type="protein sequence ID" value="VDM34679.1"/>
    <property type="molecule type" value="Genomic_DNA"/>
</dbReference>
<dbReference type="AlphaFoldDB" id="A0A3P7G0K6"/>
<dbReference type="GO" id="GO:0005856">
    <property type="term" value="C:cytoskeleton"/>
    <property type="evidence" value="ECO:0007669"/>
    <property type="project" value="TreeGrafter"/>
</dbReference>
<dbReference type="GO" id="GO:0031032">
    <property type="term" value="P:actomyosin structure organization"/>
    <property type="evidence" value="ECO:0007669"/>
    <property type="project" value="TreeGrafter"/>
</dbReference>
<dbReference type="GO" id="GO:0004674">
    <property type="term" value="F:protein serine/threonine kinase activity"/>
    <property type="evidence" value="ECO:0007669"/>
    <property type="project" value="TreeGrafter"/>
</dbReference>
<name>A0A3P7G0K6_TOXCA</name>
<gene>
    <name evidence="2" type="ORF">TCNE_LOCUS5248</name>
</gene>
<dbReference type="InterPro" id="IPR011009">
    <property type="entry name" value="Kinase-like_dom_sf"/>
</dbReference>
<dbReference type="PANTHER" id="PTHR22988">
    <property type="entry name" value="MYOTONIC DYSTROPHY S/T KINASE-RELATED"/>
    <property type="match status" value="1"/>
</dbReference>
<feature type="domain" description="Protein kinase" evidence="1">
    <location>
        <begin position="1"/>
        <end position="49"/>
    </location>
</feature>